<dbReference type="Pfam" id="PF18075">
    <property type="entry name" value="FtsX_ECD"/>
    <property type="match status" value="1"/>
</dbReference>
<comment type="subunit">
    <text evidence="3">Forms a membrane-associated complex with FtsE.</text>
</comment>
<dbReference type="EMBL" id="FUWR01000014">
    <property type="protein sequence ID" value="SKA04107.1"/>
    <property type="molecule type" value="Genomic_DNA"/>
</dbReference>
<evidence type="ECO:0000256" key="12">
    <source>
        <dbReference type="PIRNR" id="PIRNR003097"/>
    </source>
</evidence>
<dbReference type="OrthoDB" id="9813411at2"/>
<name>A0A1T4QKE6_9BACT</name>
<dbReference type="PANTHER" id="PTHR47755:SF1">
    <property type="entry name" value="CELL DIVISION PROTEIN FTSX"/>
    <property type="match status" value="1"/>
</dbReference>
<dbReference type="InterPro" id="IPR040690">
    <property type="entry name" value="FtsX_ECD"/>
</dbReference>
<dbReference type="RefSeq" id="WP_078790685.1">
    <property type="nucleotide sequence ID" value="NZ_FUWR01000014.1"/>
</dbReference>
<keyword evidence="11 12" id="KW-0131">Cell cycle</keyword>
<keyword evidence="5 12" id="KW-1003">Cell membrane</keyword>
<feature type="transmembrane region" description="Helical" evidence="13">
    <location>
        <begin position="35"/>
        <end position="60"/>
    </location>
</feature>
<feature type="transmembrane region" description="Helical" evidence="13">
    <location>
        <begin position="287"/>
        <end position="307"/>
    </location>
</feature>
<keyword evidence="17" id="KW-1185">Reference proteome</keyword>
<keyword evidence="6" id="KW-0997">Cell inner membrane</keyword>
<dbReference type="InterPro" id="IPR004513">
    <property type="entry name" value="FtsX"/>
</dbReference>
<keyword evidence="10 12" id="KW-0472">Membrane</keyword>
<evidence type="ECO:0000256" key="3">
    <source>
        <dbReference type="ARBA" id="ARBA00011160"/>
    </source>
</evidence>
<reference evidence="17" key="1">
    <citation type="submission" date="2017-02" db="EMBL/GenBank/DDBJ databases">
        <authorList>
            <person name="Varghese N."/>
            <person name="Submissions S."/>
        </authorList>
    </citation>
    <scope>NUCLEOTIDE SEQUENCE [LARGE SCALE GENOMIC DNA]</scope>
    <source>
        <strain evidence="17">ATCC BAA-34</strain>
    </source>
</reference>
<evidence type="ECO:0000256" key="8">
    <source>
        <dbReference type="ARBA" id="ARBA00022692"/>
    </source>
</evidence>
<dbReference type="GO" id="GO:0051301">
    <property type="term" value="P:cell division"/>
    <property type="evidence" value="ECO:0007669"/>
    <property type="project" value="UniProtKB-KW"/>
</dbReference>
<evidence type="ECO:0000256" key="2">
    <source>
        <dbReference type="ARBA" id="ARBA00007379"/>
    </source>
</evidence>
<dbReference type="Gene3D" id="3.30.70.3040">
    <property type="match status" value="1"/>
</dbReference>
<evidence type="ECO:0000259" key="15">
    <source>
        <dbReference type="Pfam" id="PF18075"/>
    </source>
</evidence>
<dbReference type="Pfam" id="PF02687">
    <property type="entry name" value="FtsX"/>
    <property type="match status" value="1"/>
</dbReference>
<feature type="transmembrane region" description="Helical" evidence="13">
    <location>
        <begin position="242"/>
        <end position="267"/>
    </location>
</feature>
<evidence type="ECO:0000256" key="10">
    <source>
        <dbReference type="ARBA" id="ARBA00023136"/>
    </source>
</evidence>
<proteinExistence type="inferred from homology"/>
<dbReference type="STRING" id="115783.SAMN02745119_02419"/>
<comment type="subcellular location">
    <subcellularLocation>
        <location evidence="1">Cell inner membrane</location>
        <topology evidence="1">Multi-pass membrane protein</topology>
    </subcellularLocation>
</comment>
<dbReference type="PIRSF" id="PIRSF003097">
    <property type="entry name" value="FtsX"/>
    <property type="match status" value="1"/>
</dbReference>
<evidence type="ECO:0000256" key="6">
    <source>
        <dbReference type="ARBA" id="ARBA00022519"/>
    </source>
</evidence>
<dbReference type="InterPro" id="IPR047590">
    <property type="entry name" value="FtsX_proteobact-type"/>
</dbReference>
<evidence type="ECO:0000256" key="4">
    <source>
        <dbReference type="ARBA" id="ARBA00021907"/>
    </source>
</evidence>
<keyword evidence="7 12" id="KW-0132">Cell division</keyword>
<evidence type="ECO:0000259" key="14">
    <source>
        <dbReference type="Pfam" id="PF02687"/>
    </source>
</evidence>
<evidence type="ECO:0000313" key="16">
    <source>
        <dbReference type="EMBL" id="SKA04107.1"/>
    </source>
</evidence>
<gene>
    <name evidence="16" type="ORF">SAMN02745119_02419</name>
</gene>
<dbReference type="PANTHER" id="PTHR47755">
    <property type="entry name" value="CELL DIVISION PROTEIN FTSX"/>
    <property type="match status" value="1"/>
</dbReference>
<keyword evidence="9 13" id="KW-1133">Transmembrane helix</keyword>
<accession>A0A1T4QKE6</accession>
<protein>
    <recommendedName>
        <fullName evidence="4 12">Cell division protein FtsX</fullName>
    </recommendedName>
</protein>
<dbReference type="Proteomes" id="UP000190102">
    <property type="component" value="Unassembled WGS sequence"/>
</dbReference>
<organism evidence="16 17">
    <name type="scientific">Trichlorobacter thiogenes</name>
    <dbReference type="NCBI Taxonomy" id="115783"/>
    <lineage>
        <taxon>Bacteria</taxon>
        <taxon>Pseudomonadati</taxon>
        <taxon>Thermodesulfobacteriota</taxon>
        <taxon>Desulfuromonadia</taxon>
        <taxon>Geobacterales</taxon>
        <taxon>Geobacteraceae</taxon>
        <taxon>Trichlorobacter</taxon>
    </lineage>
</organism>
<evidence type="ECO:0000256" key="9">
    <source>
        <dbReference type="ARBA" id="ARBA00022989"/>
    </source>
</evidence>
<dbReference type="InterPro" id="IPR003838">
    <property type="entry name" value="ABC3_permease_C"/>
</dbReference>
<feature type="domain" description="ABC3 transporter permease C-terminal" evidence="14">
    <location>
        <begin position="193"/>
        <end position="312"/>
    </location>
</feature>
<evidence type="ECO:0000313" key="17">
    <source>
        <dbReference type="Proteomes" id="UP000190102"/>
    </source>
</evidence>
<evidence type="ECO:0000256" key="1">
    <source>
        <dbReference type="ARBA" id="ARBA00004429"/>
    </source>
</evidence>
<evidence type="ECO:0000256" key="5">
    <source>
        <dbReference type="ARBA" id="ARBA00022475"/>
    </source>
</evidence>
<dbReference type="AlphaFoldDB" id="A0A1T4QKE6"/>
<dbReference type="GO" id="GO:0005886">
    <property type="term" value="C:plasma membrane"/>
    <property type="evidence" value="ECO:0007669"/>
    <property type="project" value="UniProtKB-SubCell"/>
</dbReference>
<evidence type="ECO:0000256" key="13">
    <source>
        <dbReference type="SAM" id="Phobius"/>
    </source>
</evidence>
<keyword evidence="8 13" id="KW-0812">Transmembrane</keyword>
<dbReference type="GO" id="GO:0032153">
    <property type="term" value="C:cell division site"/>
    <property type="evidence" value="ECO:0007669"/>
    <property type="project" value="TreeGrafter"/>
</dbReference>
<evidence type="ECO:0000256" key="11">
    <source>
        <dbReference type="ARBA" id="ARBA00023306"/>
    </source>
</evidence>
<sequence length="316" mass="34808">MKKFTNKRPAMTTPGAQGRLRYFIGRALSNIRQNVFVNVVTVGTITLALLIVSLFLLLFVNLENAADNWSEKVQVTVYFDKELTPQEQSDLKNKIQALPATSKVTWVGRDEALKRFKGRLKGQETLLEGIRPEVLPTSFEISLKKASRSSEDVAAYVAKLKNIQGIGEIQYGEEWVRRFNTFLTFMRIVGGLVGGFLVLAVIFIVSNTIQLTIYARRDELEVMSLVGATRLFIKMPYLLEGLLQGLAGGVLALLLLLAVHLLFLHNAGNFLTFNPATAGLAFLPPEYSAGLLGAGAMLGFLGSLAALRRFINEITG</sequence>
<dbReference type="NCBIfam" id="TIGR00439">
    <property type="entry name" value="FtsX_Gneg"/>
    <property type="match status" value="1"/>
</dbReference>
<feature type="transmembrane region" description="Helical" evidence="13">
    <location>
        <begin position="185"/>
        <end position="206"/>
    </location>
</feature>
<feature type="domain" description="FtsX extracellular" evidence="15">
    <location>
        <begin position="73"/>
        <end position="168"/>
    </location>
</feature>
<comment type="similarity">
    <text evidence="2 12">Belongs to the ABC-4 integral membrane protein family. FtsX subfamily.</text>
</comment>
<evidence type="ECO:0000256" key="7">
    <source>
        <dbReference type="ARBA" id="ARBA00022618"/>
    </source>
</evidence>